<evidence type="ECO:0000256" key="3">
    <source>
        <dbReference type="ARBA" id="ARBA00022723"/>
    </source>
</evidence>
<dbReference type="PROSITE" id="PS51017">
    <property type="entry name" value="CCT"/>
    <property type="match status" value="1"/>
</dbReference>
<evidence type="ECO:0000256" key="8">
    <source>
        <dbReference type="PROSITE-ProRule" id="PRU00357"/>
    </source>
</evidence>
<name>A0A0K2SFT8_GENTR</name>
<dbReference type="EMBL" id="LC029401">
    <property type="protein sequence ID" value="BAS25704.1"/>
    <property type="molecule type" value="mRNA"/>
</dbReference>
<dbReference type="SMART" id="SM00336">
    <property type="entry name" value="BBOX"/>
    <property type="match status" value="1"/>
</dbReference>
<proteinExistence type="evidence at transcript level"/>
<evidence type="ECO:0000256" key="2">
    <source>
        <dbReference type="ARBA" id="ARBA00010024"/>
    </source>
</evidence>
<gene>
    <name evidence="12" type="primary">GtCOL16</name>
</gene>
<dbReference type="Pfam" id="PF00643">
    <property type="entry name" value="zf-B_box"/>
    <property type="match status" value="1"/>
</dbReference>
<feature type="compositionally biased region" description="Basic and acidic residues" evidence="9">
    <location>
        <begin position="109"/>
        <end position="120"/>
    </location>
</feature>
<dbReference type="GO" id="GO:0005634">
    <property type="term" value="C:nucleus"/>
    <property type="evidence" value="ECO:0007669"/>
    <property type="project" value="UniProtKB-SubCell"/>
</dbReference>
<dbReference type="GO" id="GO:0008270">
    <property type="term" value="F:zinc ion binding"/>
    <property type="evidence" value="ECO:0007669"/>
    <property type="project" value="UniProtKB-KW"/>
</dbReference>
<comment type="subcellular location">
    <subcellularLocation>
        <location evidence="1 8">Nucleus</location>
    </subcellularLocation>
</comment>
<protein>
    <submittedName>
        <fullName evidence="12">Gentian CONSTANS-like16 homolog</fullName>
    </submittedName>
</protein>
<dbReference type="CDD" id="cd19821">
    <property type="entry name" value="Bbox1_BBX-like"/>
    <property type="match status" value="1"/>
</dbReference>
<reference evidence="12" key="1">
    <citation type="submission" date="2015-02" db="EMBL/GenBank/DDBJ databases">
        <authorList>
            <person name="Chooi Y.-H."/>
        </authorList>
    </citation>
    <scope>NUCLEOTIDE SEQUENCE</scope>
</reference>
<accession>A0A0K2SFT8</accession>
<evidence type="ECO:0000259" key="10">
    <source>
        <dbReference type="PROSITE" id="PS50119"/>
    </source>
</evidence>
<evidence type="ECO:0000256" key="9">
    <source>
        <dbReference type="SAM" id="MobiDB-lite"/>
    </source>
</evidence>
<keyword evidence="4 7" id="KW-0863">Zinc-finger</keyword>
<dbReference type="PANTHER" id="PTHR31874:SF55">
    <property type="entry name" value="ZINC FINGER PROTEIN CONSTANS-LIKE 7"/>
    <property type="match status" value="1"/>
</dbReference>
<keyword evidence="3" id="KW-0479">Metal-binding</keyword>
<dbReference type="InterPro" id="IPR052453">
    <property type="entry name" value="CONSTANS-like_ZF"/>
</dbReference>
<evidence type="ECO:0000313" key="12">
    <source>
        <dbReference type="EMBL" id="BAS25704.1"/>
    </source>
</evidence>
<evidence type="ECO:0000256" key="6">
    <source>
        <dbReference type="ARBA" id="ARBA00023242"/>
    </source>
</evidence>
<evidence type="ECO:0000256" key="5">
    <source>
        <dbReference type="ARBA" id="ARBA00022833"/>
    </source>
</evidence>
<dbReference type="PROSITE" id="PS50119">
    <property type="entry name" value="ZF_BBOX"/>
    <property type="match status" value="1"/>
</dbReference>
<feature type="region of interest" description="Disordered" evidence="9">
    <location>
        <begin position="86"/>
        <end position="140"/>
    </location>
</feature>
<dbReference type="GO" id="GO:0006355">
    <property type="term" value="P:regulation of DNA-templated transcription"/>
    <property type="evidence" value="ECO:0007669"/>
    <property type="project" value="TreeGrafter"/>
</dbReference>
<evidence type="ECO:0000256" key="7">
    <source>
        <dbReference type="PROSITE-ProRule" id="PRU00024"/>
    </source>
</evidence>
<evidence type="ECO:0000259" key="11">
    <source>
        <dbReference type="PROSITE" id="PS51017"/>
    </source>
</evidence>
<dbReference type="InterPro" id="IPR000315">
    <property type="entry name" value="Znf_B-box"/>
</dbReference>
<feature type="domain" description="B box-type" evidence="10">
    <location>
        <begin position="15"/>
        <end position="62"/>
    </location>
</feature>
<organism evidence="12">
    <name type="scientific">Gentiana triflora</name>
    <name type="common">Clustered gentian</name>
    <dbReference type="NCBI Taxonomy" id="55190"/>
    <lineage>
        <taxon>Eukaryota</taxon>
        <taxon>Viridiplantae</taxon>
        <taxon>Streptophyta</taxon>
        <taxon>Embryophyta</taxon>
        <taxon>Tracheophyta</taxon>
        <taxon>Spermatophyta</taxon>
        <taxon>Magnoliopsida</taxon>
        <taxon>eudicotyledons</taxon>
        <taxon>Gunneridae</taxon>
        <taxon>Pentapetalae</taxon>
        <taxon>asterids</taxon>
        <taxon>lamiids</taxon>
        <taxon>Gentianales</taxon>
        <taxon>Gentianaceae</taxon>
        <taxon>Gentianeae</taxon>
        <taxon>Gentianinae</taxon>
        <taxon>Gentiana</taxon>
    </lineage>
</organism>
<dbReference type="AlphaFoldDB" id="A0A0K2SFT8"/>
<dbReference type="Pfam" id="PF06203">
    <property type="entry name" value="CCT"/>
    <property type="match status" value="1"/>
</dbReference>
<keyword evidence="5" id="KW-0862">Zinc</keyword>
<dbReference type="InterPro" id="IPR010402">
    <property type="entry name" value="CCT_domain"/>
</dbReference>
<sequence length="425" mass="48764">MTNTQSKTANIIGGKTARACDSCLRKRARWFCAADDAFLCQSCDTSVHSANLLASRHERVRLETASWKNNIKQQMIIKLSDDVRTNSSSCWHQGFTKKPRTPRSRRVQQQHDNKDDDDQKKRKPLADLVPEISSNEDENEEERELLLYRVPVLGPFATDQICSQDVPFDITSFKDDFDAIGMGEIPGFISTDDIELQELNSLLGNEIEEDSCGIKGLLDNNSNDCFEDNMLLKIEEENQEFEGGVMESTTASESFNWDFDYSKSPIPGDLDEDLRIMSFDFPTREDFEMMNIGKETKKLNLKINYEQVIAAWDCQVCPWTNGVKPDFNPDDCWPDFMETGSGIDTNGENVGNRSGHGGGCWDREREARVLRYKEKRRKRLFAKKIRYEVRKLNAEKRPRLKGRFVKRTSFVPSSSLPTSCYMMKQ</sequence>
<evidence type="ECO:0000256" key="1">
    <source>
        <dbReference type="ARBA" id="ARBA00004123"/>
    </source>
</evidence>
<keyword evidence="6 8" id="KW-0539">Nucleus</keyword>
<dbReference type="InterPro" id="IPR049808">
    <property type="entry name" value="CONSTANS-like_Bbox1"/>
</dbReference>
<dbReference type="PANTHER" id="PTHR31874">
    <property type="entry name" value="CCT MOTIF FAMILY PROTEIN, EXPRESSED"/>
    <property type="match status" value="1"/>
</dbReference>
<feature type="domain" description="CCT" evidence="11">
    <location>
        <begin position="365"/>
        <end position="407"/>
    </location>
</feature>
<feature type="compositionally biased region" description="Basic residues" evidence="9">
    <location>
        <begin position="95"/>
        <end position="108"/>
    </location>
</feature>
<comment type="similarity">
    <text evidence="2">Belongs to the CONSTANS family.</text>
</comment>
<evidence type="ECO:0000256" key="4">
    <source>
        <dbReference type="ARBA" id="ARBA00022771"/>
    </source>
</evidence>